<accession>A0A510E524</accession>
<reference evidence="1 3" key="2">
    <citation type="journal article" date="2020" name="Int. J. Syst. Evol. Microbiol.">
        <title>Sulfuracidifex tepidarius gen. nov., sp. nov. and transfer of Sulfolobus metallicus Huber and Stetter 1992 to the genus Sulfuracidifex as Sulfuracidifex metallicus comb. nov.</title>
        <authorList>
            <person name="Itoh T."/>
            <person name="Miura T."/>
            <person name="Sakai H.D."/>
            <person name="Kato S."/>
            <person name="Ohkuma M."/>
            <person name="Takashina T."/>
        </authorList>
    </citation>
    <scope>NUCLEOTIDE SEQUENCE [LARGE SCALE GENOMIC DNA]</scope>
    <source>
        <strain evidence="1 3">IC-006</strain>
        <strain evidence="2">IC-007</strain>
    </source>
</reference>
<name>A0A510DXR5_9CREN</name>
<protein>
    <submittedName>
        <fullName evidence="1">Uncharacterized protein</fullName>
    </submittedName>
</protein>
<dbReference type="Proteomes" id="UP000322983">
    <property type="component" value="Chromosome"/>
</dbReference>
<dbReference type="Proteomes" id="UP000325030">
    <property type="component" value="Chromosome"/>
</dbReference>
<dbReference type="AlphaFoldDB" id="A0A510DXR5"/>
<dbReference type="RefSeq" id="WP_256202590.1">
    <property type="nucleotide sequence ID" value="NZ_BBCL01000006.1"/>
</dbReference>
<evidence type="ECO:0000313" key="4">
    <source>
        <dbReference type="Proteomes" id="UP000325030"/>
    </source>
</evidence>
<evidence type="ECO:0000313" key="1">
    <source>
        <dbReference type="EMBL" id="BBG24748.1"/>
    </source>
</evidence>
<reference evidence="4" key="1">
    <citation type="submission" date="2018-09" db="EMBL/GenBank/DDBJ databases">
        <title>Complete Genome Sequencing of Sulfolobus sp. JCM 16834.</title>
        <authorList>
            <person name="Kato S."/>
            <person name="Itoh T."/>
            <person name="Ohkuma M."/>
        </authorList>
    </citation>
    <scope>NUCLEOTIDE SEQUENCE [LARGE SCALE GENOMIC DNA]</scope>
    <source>
        <strain evidence="4">IC-007</strain>
    </source>
</reference>
<evidence type="ECO:0000313" key="2">
    <source>
        <dbReference type="EMBL" id="BBG27537.1"/>
    </source>
</evidence>
<dbReference type="EMBL" id="AP018930">
    <property type="protein sequence ID" value="BBG27537.1"/>
    <property type="molecule type" value="Genomic_DNA"/>
</dbReference>
<sequence length="41" mass="5092">MIEVNYEEQTEKFLANFLREKREECYKLYNKDICNALYPEI</sequence>
<gene>
    <name evidence="1" type="ORF">IC006_2082</name>
    <name evidence="2" type="ORF">IC007_2091</name>
</gene>
<accession>A0A510DXR5</accession>
<dbReference type="STRING" id="1294262.GCA_001316085_01774"/>
<evidence type="ECO:0000313" key="3">
    <source>
        <dbReference type="Proteomes" id="UP000322983"/>
    </source>
</evidence>
<dbReference type="KEGG" id="step:IC006_2082"/>
<dbReference type="EMBL" id="AP018929">
    <property type="protein sequence ID" value="BBG24748.1"/>
    <property type="molecule type" value="Genomic_DNA"/>
</dbReference>
<organism evidence="1 3">
    <name type="scientific">Sulfuracidifex tepidarius</name>
    <dbReference type="NCBI Taxonomy" id="1294262"/>
    <lineage>
        <taxon>Archaea</taxon>
        <taxon>Thermoproteota</taxon>
        <taxon>Thermoprotei</taxon>
        <taxon>Sulfolobales</taxon>
        <taxon>Sulfolobaceae</taxon>
        <taxon>Sulfuracidifex</taxon>
    </lineage>
</organism>
<proteinExistence type="predicted"/>
<keyword evidence="3" id="KW-1185">Reference proteome</keyword>